<dbReference type="PANTHER" id="PTHR22642:SF2">
    <property type="entry name" value="PROTEIN LONG AFTER FAR-RED 3"/>
    <property type="match status" value="1"/>
</dbReference>
<dbReference type="InterPro" id="IPR011059">
    <property type="entry name" value="Metal-dep_hydrolase_composite"/>
</dbReference>
<dbReference type="GO" id="GO:0016810">
    <property type="term" value="F:hydrolase activity, acting on carbon-nitrogen (but not peptide) bonds"/>
    <property type="evidence" value="ECO:0007669"/>
    <property type="project" value="InterPro"/>
</dbReference>
<accession>A0AAV9WZ29</accession>
<proteinExistence type="predicted"/>
<dbReference type="AlphaFoldDB" id="A0AAV9WZ29"/>
<evidence type="ECO:0000259" key="1">
    <source>
        <dbReference type="Pfam" id="PF07969"/>
    </source>
</evidence>
<dbReference type="EMBL" id="JAVHJO010000017">
    <property type="protein sequence ID" value="KAK6525263.1"/>
    <property type="molecule type" value="Genomic_DNA"/>
</dbReference>
<reference evidence="2 3" key="1">
    <citation type="submission" date="2019-10" db="EMBL/GenBank/DDBJ databases">
        <authorList>
            <person name="Palmer J.M."/>
        </authorList>
    </citation>
    <scope>NUCLEOTIDE SEQUENCE [LARGE SCALE GENOMIC DNA]</scope>
    <source>
        <strain evidence="2 3">TWF694</strain>
    </source>
</reference>
<dbReference type="Gene3D" id="3.10.310.70">
    <property type="match status" value="1"/>
</dbReference>
<name>A0AAV9WZ29_9PEZI</name>
<comment type="caution">
    <text evidence="2">The sequence shown here is derived from an EMBL/GenBank/DDBJ whole genome shotgun (WGS) entry which is preliminary data.</text>
</comment>
<evidence type="ECO:0000313" key="3">
    <source>
        <dbReference type="Proteomes" id="UP001365542"/>
    </source>
</evidence>
<gene>
    <name evidence="2" type="ORF">TWF694_005409</name>
</gene>
<protein>
    <recommendedName>
        <fullName evidence="1">Amidohydrolase 3 domain-containing protein</fullName>
    </recommendedName>
</protein>
<evidence type="ECO:0000313" key="2">
    <source>
        <dbReference type="EMBL" id="KAK6525263.1"/>
    </source>
</evidence>
<sequence>MGPYQSILAGVIAIVTYASYQAYLTNGWLSYLPVYVSAIDKGKGTIYCTQPGRIYTSTEPEFSNIPDTATCFEVLADGNFGNVWKDRDEVEEKRDVVDVDGWVLPGLWDGHGHIVPYGLMEAGVKVYDQNMPEVIDSILAYLETHPTSGSRDNWIQGTGWDQAYFGGNMPTAEQLASHPLLSDLYIYLSRVDGHCAWISPAILRLLPSPLPPAPPGGAIPTNGVFCDNAMDNLLFPLMPPVTDEMVETYITTAVPLLHRVGLVGVMDAETIYHEVGVYKKLAKEGRLGMRVYGMLECKQRNTFCPEVEKANIISKEGAFILRAVKIFGDGALGSWGAALIDPYEDEPTSGTMLMNSTQLTELTSQWFVRNWQVNIHAIGDEANREALNAFEAAMTLHPDMAEDRRLRLEHAQIIHPDDQPRLQSLRVIPSIQPTHATSDMAYALDRLGLPRLQHSAYRMSSLFPTPEHPDKIPPIFGSDFPVEPPAPLAGMHAAVTRCDPNKVSCDRDKLWEEEKVDRVKALRGFGRNVAFGGWLEGYGVGKIVKEGWGDWIVVDADMMDEKVELRKLKVLETWVGGERKWSFSDDLRNGKEKIDGEKRVGAEGAQQKPMGY</sequence>
<dbReference type="Pfam" id="PF07969">
    <property type="entry name" value="Amidohydro_3"/>
    <property type="match status" value="1"/>
</dbReference>
<dbReference type="SUPFAM" id="SSF51556">
    <property type="entry name" value="Metallo-dependent hydrolases"/>
    <property type="match status" value="1"/>
</dbReference>
<dbReference type="Gene3D" id="3.20.20.140">
    <property type="entry name" value="Metal-dependent hydrolases"/>
    <property type="match status" value="1"/>
</dbReference>
<dbReference type="Proteomes" id="UP001365542">
    <property type="component" value="Unassembled WGS sequence"/>
</dbReference>
<dbReference type="InterPro" id="IPR032466">
    <property type="entry name" value="Metal_Hydrolase"/>
</dbReference>
<keyword evidence="3" id="KW-1185">Reference proteome</keyword>
<organism evidence="2 3">
    <name type="scientific">Orbilia ellipsospora</name>
    <dbReference type="NCBI Taxonomy" id="2528407"/>
    <lineage>
        <taxon>Eukaryota</taxon>
        <taxon>Fungi</taxon>
        <taxon>Dikarya</taxon>
        <taxon>Ascomycota</taxon>
        <taxon>Pezizomycotina</taxon>
        <taxon>Orbiliomycetes</taxon>
        <taxon>Orbiliales</taxon>
        <taxon>Orbiliaceae</taxon>
        <taxon>Orbilia</taxon>
    </lineage>
</organism>
<dbReference type="InterPro" id="IPR013108">
    <property type="entry name" value="Amidohydro_3"/>
</dbReference>
<dbReference type="PANTHER" id="PTHR22642">
    <property type="entry name" value="IMIDAZOLONEPROPIONASE"/>
    <property type="match status" value="1"/>
</dbReference>
<feature type="domain" description="Amidohydrolase 3" evidence="1">
    <location>
        <begin position="102"/>
        <end position="578"/>
    </location>
</feature>
<dbReference type="Gene3D" id="2.30.40.10">
    <property type="entry name" value="Urease, subunit C, domain 1"/>
    <property type="match status" value="1"/>
</dbReference>